<dbReference type="PROSITE" id="PS51371">
    <property type="entry name" value="CBS"/>
    <property type="match status" value="1"/>
</dbReference>
<comment type="subcellular location">
    <subcellularLocation>
        <location evidence="1">Membrane</location>
        <topology evidence="1">Multi-pass membrane protein</topology>
    </subcellularLocation>
</comment>
<evidence type="ECO:0000256" key="7">
    <source>
        <dbReference type="ARBA" id="ARBA00023173"/>
    </source>
</evidence>
<dbReference type="EMBL" id="VCJR02000001">
    <property type="protein sequence ID" value="NHK26600.1"/>
    <property type="molecule type" value="Genomic_DNA"/>
</dbReference>
<dbReference type="InterPro" id="IPR014743">
    <property type="entry name" value="Cl-channel_core"/>
</dbReference>
<accession>A0A8J3ET46</accession>
<dbReference type="Pfam" id="PF00654">
    <property type="entry name" value="Voltage_CLC"/>
    <property type="match status" value="1"/>
</dbReference>
<evidence type="ECO:0000256" key="2">
    <source>
        <dbReference type="ARBA" id="ARBA00022448"/>
    </source>
</evidence>
<dbReference type="GO" id="GO:0005254">
    <property type="term" value="F:chloride channel activity"/>
    <property type="evidence" value="ECO:0007669"/>
    <property type="project" value="UniProtKB-KW"/>
</dbReference>
<comment type="caution">
    <text evidence="13">The sequence shown here is derived from an EMBL/GenBank/DDBJ whole genome shotgun (WGS) entry which is preliminary data.</text>
</comment>
<evidence type="ECO:0000313" key="13">
    <source>
        <dbReference type="EMBL" id="GGH92827.1"/>
    </source>
</evidence>
<evidence type="ECO:0000313" key="16">
    <source>
        <dbReference type="Proteomes" id="UP000818603"/>
    </source>
</evidence>
<feature type="transmembrane region" description="Helical" evidence="11">
    <location>
        <begin position="77"/>
        <end position="97"/>
    </location>
</feature>
<dbReference type="PANTHER" id="PTHR43427">
    <property type="entry name" value="CHLORIDE CHANNEL PROTEIN CLC-E"/>
    <property type="match status" value="1"/>
</dbReference>
<dbReference type="RefSeq" id="WP_155136430.1">
    <property type="nucleotide sequence ID" value="NZ_BMGZ01000001.1"/>
</dbReference>
<keyword evidence="16" id="KW-1185">Reference proteome</keyword>
<name>A0A8J3ET46_9PROT</name>
<evidence type="ECO:0000313" key="14">
    <source>
        <dbReference type="EMBL" id="NHK26600.1"/>
    </source>
</evidence>
<feature type="transmembrane region" description="Helical" evidence="11">
    <location>
        <begin position="424"/>
        <end position="446"/>
    </location>
</feature>
<dbReference type="Gene3D" id="3.10.580.10">
    <property type="entry name" value="CBS-domain"/>
    <property type="match status" value="1"/>
</dbReference>
<keyword evidence="3 11" id="KW-0812">Transmembrane</keyword>
<dbReference type="InterPro" id="IPR050368">
    <property type="entry name" value="ClC-type_chloride_channel"/>
</dbReference>
<evidence type="ECO:0000259" key="12">
    <source>
        <dbReference type="PROSITE" id="PS51371"/>
    </source>
</evidence>
<evidence type="ECO:0000256" key="1">
    <source>
        <dbReference type="ARBA" id="ARBA00004141"/>
    </source>
</evidence>
<evidence type="ECO:0000256" key="9">
    <source>
        <dbReference type="ARBA" id="ARBA00023303"/>
    </source>
</evidence>
<dbReference type="Gene3D" id="1.10.3080.10">
    <property type="entry name" value="Clc chloride channel"/>
    <property type="match status" value="1"/>
</dbReference>
<dbReference type="SUPFAM" id="SSF81340">
    <property type="entry name" value="Clc chloride channel"/>
    <property type="match status" value="1"/>
</dbReference>
<keyword evidence="6 11" id="KW-0472">Membrane</keyword>
<dbReference type="PRINTS" id="PR00762">
    <property type="entry name" value="CLCHANNEL"/>
</dbReference>
<keyword evidence="7" id="KW-0869">Chloride channel</keyword>
<feature type="transmembrane region" description="Helical" evidence="11">
    <location>
        <begin position="291"/>
        <end position="308"/>
    </location>
</feature>
<evidence type="ECO:0000256" key="6">
    <source>
        <dbReference type="ARBA" id="ARBA00023136"/>
    </source>
</evidence>
<dbReference type="GO" id="GO:0034707">
    <property type="term" value="C:chloride channel complex"/>
    <property type="evidence" value="ECO:0007669"/>
    <property type="project" value="UniProtKB-KW"/>
</dbReference>
<proteinExistence type="predicted"/>
<sequence>MVKPHTTRVRLLLWLRHARQRAYQLANYKVWILSALIGVVVGYGVIGFSLAIDWMSALAYGEGRIAMASGIRDLNPARAWIVPVIGGVAVGALLYIAKHLKWLPEVKFQGVAEVIEARAGPPGHVSFRAGMVNTAAAVVALGSGASAGREGPAVLLGGAISTAMSERWGLSGKDARTLLGCGAAAAVAASFNAPIAGMLFALEVILGNYALSVFGPVALSSITAAVIARIHLSDVRAFVIPLYGESGPWDIPFSAALGIVCGLVAFGFLLLTSSLQLWVRRQVARFKVEQALLPPIAGMLMGTIALFYPEVLGVGYEATTEAIQGSYTLAMLTILLIIKLGATAVCLSCRFGTGVFSGGIFFGAISGAAFGAVLGIFIPGLSADPTFYAMVGMGAVSGAILGAPISTTLIVFELTGDYQMTVALMIAVGIATLISQTFFGSSWFHWQLGQRGYDLSEGPQGMILQTIRVRDVMRSMPEDSSPLEEGVARLRPDHSLGEALARMRDHDRDGMPVTDIDDRSKVIGYITQVRALAVYNRALIESNIEHHR</sequence>
<dbReference type="InterPro" id="IPR046342">
    <property type="entry name" value="CBS_dom_sf"/>
</dbReference>
<dbReference type="SUPFAM" id="SSF54631">
    <property type="entry name" value="CBS-domain pair"/>
    <property type="match status" value="1"/>
</dbReference>
<feature type="transmembrane region" description="Helical" evidence="11">
    <location>
        <begin position="359"/>
        <end position="381"/>
    </location>
</feature>
<dbReference type="Pfam" id="PF00571">
    <property type="entry name" value="CBS"/>
    <property type="match status" value="1"/>
</dbReference>
<gene>
    <name evidence="14" type="ORF">FF098_001605</name>
    <name evidence="13" type="ORF">GCM10011355_03240</name>
</gene>
<feature type="transmembrane region" description="Helical" evidence="11">
    <location>
        <begin position="328"/>
        <end position="347"/>
    </location>
</feature>
<reference evidence="13" key="1">
    <citation type="journal article" date="2014" name="Int. J. Syst. Evol. Microbiol.">
        <title>Complete genome sequence of Corynebacterium casei LMG S-19264T (=DSM 44701T), isolated from a smear-ripened cheese.</title>
        <authorList>
            <consortium name="US DOE Joint Genome Institute (JGI-PGF)"/>
            <person name="Walter F."/>
            <person name="Albersmeier A."/>
            <person name="Kalinowski J."/>
            <person name="Ruckert C."/>
        </authorList>
    </citation>
    <scope>NUCLEOTIDE SEQUENCE</scope>
    <source>
        <strain evidence="13">CGMCC 1.14984</strain>
    </source>
</reference>
<feature type="domain" description="CBS" evidence="12">
    <location>
        <begin position="483"/>
        <end position="542"/>
    </location>
</feature>
<feature type="transmembrane region" description="Helical" evidence="11">
    <location>
        <begin position="387"/>
        <end position="412"/>
    </location>
</feature>
<organism evidence="13 15">
    <name type="scientific">Aquisalinus luteolus</name>
    <dbReference type="NCBI Taxonomy" id="1566827"/>
    <lineage>
        <taxon>Bacteria</taxon>
        <taxon>Pseudomonadati</taxon>
        <taxon>Pseudomonadota</taxon>
        <taxon>Alphaproteobacteria</taxon>
        <taxon>Parvularculales</taxon>
        <taxon>Parvularculaceae</taxon>
        <taxon>Aquisalinus</taxon>
    </lineage>
</organism>
<keyword evidence="9" id="KW-0407">Ion channel</keyword>
<protein>
    <submittedName>
        <fullName evidence="13">Chloride channel protein</fullName>
    </submittedName>
</protein>
<dbReference type="EMBL" id="BMGZ01000001">
    <property type="protein sequence ID" value="GGH92827.1"/>
    <property type="molecule type" value="Genomic_DNA"/>
</dbReference>
<feature type="transmembrane region" description="Helical" evidence="11">
    <location>
        <begin position="30"/>
        <end position="56"/>
    </location>
</feature>
<feature type="transmembrane region" description="Helical" evidence="11">
    <location>
        <begin position="209"/>
        <end position="231"/>
    </location>
</feature>
<dbReference type="Proteomes" id="UP000621856">
    <property type="component" value="Unassembled WGS sequence"/>
</dbReference>
<keyword evidence="2" id="KW-0813">Transport</keyword>
<keyword evidence="10" id="KW-0129">CBS domain</keyword>
<keyword evidence="4 11" id="KW-1133">Transmembrane helix</keyword>
<keyword evidence="8" id="KW-0868">Chloride</keyword>
<reference evidence="14 16" key="2">
    <citation type="submission" date="2020-02" db="EMBL/GenBank/DDBJ databases">
        <title>Genome sequence of Parvularcula flava strain NH6-79.</title>
        <authorList>
            <person name="Abdul Karim M.H."/>
            <person name="Lam M.Q."/>
            <person name="Chen S.J."/>
            <person name="Yahya A."/>
            <person name="Shahir S."/>
            <person name="Shamsir M.S."/>
            <person name="Chong C.S."/>
        </authorList>
    </citation>
    <scope>NUCLEOTIDE SEQUENCE [LARGE SCALE GENOMIC DNA]</scope>
    <source>
        <strain evidence="14 16">NH6-79</strain>
    </source>
</reference>
<evidence type="ECO:0000256" key="4">
    <source>
        <dbReference type="ARBA" id="ARBA00022989"/>
    </source>
</evidence>
<dbReference type="PANTHER" id="PTHR43427:SF6">
    <property type="entry name" value="CHLORIDE CHANNEL PROTEIN CLC-E"/>
    <property type="match status" value="1"/>
</dbReference>
<dbReference type="AlphaFoldDB" id="A0A8J3ET46"/>
<dbReference type="InterPro" id="IPR000644">
    <property type="entry name" value="CBS_dom"/>
</dbReference>
<evidence type="ECO:0000256" key="11">
    <source>
        <dbReference type="SAM" id="Phobius"/>
    </source>
</evidence>
<feature type="transmembrane region" description="Helical" evidence="11">
    <location>
        <begin position="251"/>
        <end position="279"/>
    </location>
</feature>
<evidence type="ECO:0000256" key="5">
    <source>
        <dbReference type="ARBA" id="ARBA00023065"/>
    </source>
</evidence>
<reference evidence="13" key="3">
    <citation type="submission" date="2020-09" db="EMBL/GenBank/DDBJ databases">
        <authorList>
            <person name="Sun Q."/>
            <person name="Zhou Y."/>
        </authorList>
    </citation>
    <scope>NUCLEOTIDE SEQUENCE</scope>
    <source>
        <strain evidence="13">CGMCC 1.14984</strain>
    </source>
</reference>
<dbReference type="InterPro" id="IPR001807">
    <property type="entry name" value="ClC"/>
</dbReference>
<evidence type="ECO:0000256" key="3">
    <source>
        <dbReference type="ARBA" id="ARBA00022692"/>
    </source>
</evidence>
<keyword evidence="5" id="KW-0406">Ion transport</keyword>
<dbReference type="CDD" id="cd00400">
    <property type="entry name" value="Voltage_gated_ClC"/>
    <property type="match status" value="1"/>
</dbReference>
<evidence type="ECO:0000256" key="10">
    <source>
        <dbReference type="PROSITE-ProRule" id="PRU00703"/>
    </source>
</evidence>
<dbReference type="Proteomes" id="UP000818603">
    <property type="component" value="Unassembled WGS sequence"/>
</dbReference>
<evidence type="ECO:0000256" key="8">
    <source>
        <dbReference type="ARBA" id="ARBA00023214"/>
    </source>
</evidence>
<evidence type="ECO:0000313" key="15">
    <source>
        <dbReference type="Proteomes" id="UP000621856"/>
    </source>
</evidence>